<dbReference type="GO" id="GO:0005576">
    <property type="term" value="C:extracellular region"/>
    <property type="evidence" value="ECO:0007669"/>
    <property type="project" value="UniProtKB-SubCell"/>
</dbReference>
<comment type="caution">
    <text evidence="16">The sequence shown here is derived from an EMBL/GenBank/DDBJ whole genome shotgun (WGS) entry which is preliminary data.</text>
</comment>
<organism evidence="16 17">
    <name type="scientific">Manihot esculenta</name>
    <name type="common">Cassava</name>
    <name type="synonym">Jatropha manihot</name>
    <dbReference type="NCBI Taxonomy" id="3983"/>
    <lineage>
        <taxon>Eukaryota</taxon>
        <taxon>Viridiplantae</taxon>
        <taxon>Streptophyta</taxon>
        <taxon>Embryophyta</taxon>
        <taxon>Tracheophyta</taxon>
        <taxon>Spermatophyta</taxon>
        <taxon>Magnoliopsida</taxon>
        <taxon>eudicotyledons</taxon>
        <taxon>Gunneridae</taxon>
        <taxon>Pentapetalae</taxon>
        <taxon>rosids</taxon>
        <taxon>fabids</taxon>
        <taxon>Malpighiales</taxon>
        <taxon>Euphorbiaceae</taxon>
        <taxon>Crotonoideae</taxon>
        <taxon>Manihoteae</taxon>
        <taxon>Manihot</taxon>
    </lineage>
</organism>
<evidence type="ECO:0000313" key="17">
    <source>
        <dbReference type="Proteomes" id="UP000091857"/>
    </source>
</evidence>
<keyword evidence="5" id="KW-0964">Secreted</keyword>
<keyword evidence="8" id="KW-1015">Disulfide bond</keyword>
<dbReference type="Gene3D" id="3.20.20.80">
    <property type="entry name" value="Glycosidases"/>
    <property type="match status" value="1"/>
</dbReference>
<dbReference type="SUPFAM" id="SSF51445">
    <property type="entry name" value="(Trans)glycosidases"/>
    <property type="match status" value="1"/>
</dbReference>
<evidence type="ECO:0000256" key="9">
    <source>
        <dbReference type="ARBA" id="ARBA00023295"/>
    </source>
</evidence>
<dbReference type="Pfam" id="PF00332">
    <property type="entry name" value="Glyco_hydro_17"/>
    <property type="match status" value="1"/>
</dbReference>
<proteinExistence type="inferred from homology"/>
<evidence type="ECO:0000256" key="2">
    <source>
        <dbReference type="ARBA" id="ARBA00004613"/>
    </source>
</evidence>
<protein>
    <recommendedName>
        <fullName evidence="4">glucan endo-1,3-beta-D-glucosidase</fullName>
        <ecNumber evidence="4">3.2.1.39</ecNumber>
    </recommendedName>
    <alternativeName>
        <fullName evidence="10">(1-&gt;3)-beta-glucan endohydrolase</fullName>
    </alternativeName>
    <alternativeName>
        <fullName evidence="11">Beta-1,3-endoglucanase</fullName>
    </alternativeName>
</protein>
<dbReference type="EMBL" id="CM004391">
    <property type="protein sequence ID" value="OAY50755.1"/>
    <property type="molecule type" value="Genomic_DNA"/>
</dbReference>
<dbReference type="EC" id="3.2.1.39" evidence="4"/>
<dbReference type="InterPro" id="IPR044965">
    <property type="entry name" value="Glyco_hydro_17_plant"/>
</dbReference>
<evidence type="ECO:0000313" key="16">
    <source>
        <dbReference type="EMBL" id="OAY50755.1"/>
    </source>
</evidence>
<dbReference type="PANTHER" id="PTHR32227">
    <property type="entry name" value="GLUCAN ENDO-1,3-BETA-GLUCOSIDASE BG1-RELATED-RELATED"/>
    <property type="match status" value="1"/>
</dbReference>
<dbReference type="Gramene" id="Manes.05G160600.1.v8.1">
    <property type="protein sequence ID" value="Manes.05G160600.1.v8.1.CDS"/>
    <property type="gene ID" value="Manes.05G160600.v8.1"/>
</dbReference>
<dbReference type="Gene3D" id="1.20.58.1040">
    <property type="match status" value="1"/>
</dbReference>
<name>A0A2C9VWQ4_MANES</name>
<dbReference type="GO" id="GO:0005975">
    <property type="term" value="P:carbohydrate metabolic process"/>
    <property type="evidence" value="ECO:0007669"/>
    <property type="project" value="InterPro"/>
</dbReference>
<keyword evidence="6 14" id="KW-0732">Signal</keyword>
<dbReference type="Pfam" id="PF07983">
    <property type="entry name" value="X8"/>
    <property type="match status" value="1"/>
</dbReference>
<evidence type="ECO:0000256" key="11">
    <source>
        <dbReference type="ARBA" id="ARBA00033417"/>
    </source>
</evidence>
<evidence type="ECO:0000256" key="13">
    <source>
        <dbReference type="SAM" id="MobiDB-lite"/>
    </source>
</evidence>
<sequence length="463" mass="49085">MAVLHCTSALLLLFLLQASIANSEPFIGVNYGQVASNLPPPSATAKLLQSTLIEKVRLYGSDPALIKALAGTGIGITIGASNADIPSLASDPNFAKNWVDTNVVPFYPASKIILITVGNEVMSSGDKNLMTKLLPAIQNVQNALNAASLGGKIKVSTVHSMAVLKQSDPPSTGSFDPSFGDLMKGLLGFNNATGSPFAINPYPYFAYKSDPRTETLAFCLFQPNMGRVDANTKIKYMNMFDAQLDAVHSALGSMGFKNVEIVVAETGWPYKGDDNEVGTSIEDAKAYNGNLIAHLRSMVGTPLMPGKSVDTYIFALYDEDLKPGPGSERSFGLFKPDLTMTYDAGLSKGQTPSTPKTPETPKPVTPTPVSNKETWCVPKAGVSDAQLQSNLDYACGRGIDCSPIQPGGVCFEPNTVASHAAYAMNLLYQNSDRSPGNCDFSQTGTLSSKNPSYDACNYPGGSA</sequence>
<dbReference type="Proteomes" id="UP000091857">
    <property type="component" value="Chromosome 5"/>
</dbReference>
<evidence type="ECO:0000259" key="15">
    <source>
        <dbReference type="SMART" id="SM00768"/>
    </source>
</evidence>
<evidence type="ECO:0000256" key="7">
    <source>
        <dbReference type="ARBA" id="ARBA00022801"/>
    </source>
</evidence>
<feature type="chain" id="PRO_5012203536" description="glucan endo-1,3-beta-D-glucosidase" evidence="14">
    <location>
        <begin position="24"/>
        <end position="463"/>
    </location>
</feature>
<comment type="similarity">
    <text evidence="3 12">Belongs to the glycosyl hydrolase 17 family.</text>
</comment>
<keyword evidence="9" id="KW-0326">Glycosidase</keyword>
<dbReference type="FunFam" id="1.20.58.1040:FF:000003">
    <property type="entry name" value="glucan endo-1,3-beta-glucosidase 7"/>
    <property type="match status" value="1"/>
</dbReference>
<evidence type="ECO:0000256" key="14">
    <source>
        <dbReference type="SAM" id="SignalP"/>
    </source>
</evidence>
<accession>A0A2C9VWQ4</accession>
<dbReference type="InterPro" id="IPR012946">
    <property type="entry name" value="X8"/>
</dbReference>
<comment type="catalytic activity">
    <reaction evidence="1">
        <text>Hydrolysis of (1-&gt;3)-beta-D-glucosidic linkages in (1-&gt;3)-beta-D-glucans.</text>
        <dbReference type="EC" id="3.2.1.39"/>
    </reaction>
</comment>
<evidence type="ECO:0000256" key="1">
    <source>
        <dbReference type="ARBA" id="ARBA00000382"/>
    </source>
</evidence>
<dbReference type="AlphaFoldDB" id="A0A2C9VWQ4"/>
<reference evidence="17" key="1">
    <citation type="journal article" date="2016" name="Nat. Biotechnol.">
        <title>Sequencing wild and cultivated cassava and related species reveals extensive interspecific hybridization and genetic diversity.</title>
        <authorList>
            <person name="Bredeson J.V."/>
            <person name="Lyons J.B."/>
            <person name="Prochnik S.E."/>
            <person name="Wu G.A."/>
            <person name="Ha C.M."/>
            <person name="Edsinger-Gonzales E."/>
            <person name="Grimwood J."/>
            <person name="Schmutz J."/>
            <person name="Rabbi I.Y."/>
            <person name="Egesi C."/>
            <person name="Nauluvula P."/>
            <person name="Lebot V."/>
            <person name="Ndunguru J."/>
            <person name="Mkamilo G."/>
            <person name="Bart R.S."/>
            <person name="Setter T.L."/>
            <person name="Gleadow R.M."/>
            <person name="Kulakow P."/>
            <person name="Ferguson M.E."/>
            <person name="Rounsley S."/>
            <person name="Rokhsar D.S."/>
        </authorList>
    </citation>
    <scope>NUCLEOTIDE SEQUENCE [LARGE SCALE GENOMIC DNA]</scope>
    <source>
        <strain evidence="17">cv. AM560-2</strain>
    </source>
</reference>
<evidence type="ECO:0000256" key="6">
    <source>
        <dbReference type="ARBA" id="ARBA00022729"/>
    </source>
</evidence>
<keyword evidence="7" id="KW-0378">Hydrolase</keyword>
<dbReference type="SMART" id="SM00768">
    <property type="entry name" value="X8"/>
    <property type="match status" value="1"/>
</dbReference>
<evidence type="ECO:0000256" key="4">
    <source>
        <dbReference type="ARBA" id="ARBA00012780"/>
    </source>
</evidence>
<dbReference type="OMA" id="HSMAVMK"/>
<feature type="domain" description="X8" evidence="15">
    <location>
        <begin position="374"/>
        <end position="458"/>
    </location>
</feature>
<evidence type="ECO:0000256" key="3">
    <source>
        <dbReference type="ARBA" id="ARBA00008773"/>
    </source>
</evidence>
<evidence type="ECO:0000256" key="5">
    <source>
        <dbReference type="ARBA" id="ARBA00022525"/>
    </source>
</evidence>
<dbReference type="InterPro" id="IPR017853">
    <property type="entry name" value="GH"/>
</dbReference>
<dbReference type="OrthoDB" id="941679at2759"/>
<gene>
    <name evidence="16" type="ORF">MANES_05G160600v8</name>
</gene>
<evidence type="ECO:0000256" key="10">
    <source>
        <dbReference type="ARBA" id="ARBA00033335"/>
    </source>
</evidence>
<evidence type="ECO:0000256" key="12">
    <source>
        <dbReference type="RuleBase" id="RU004335"/>
    </source>
</evidence>
<dbReference type="SMR" id="A0A2C9VWQ4"/>
<feature type="signal peptide" evidence="14">
    <location>
        <begin position="1"/>
        <end position="23"/>
    </location>
</feature>
<comment type="subcellular location">
    <subcellularLocation>
        <location evidence="2">Secreted</location>
    </subcellularLocation>
</comment>
<evidence type="ECO:0000256" key="8">
    <source>
        <dbReference type="ARBA" id="ARBA00023157"/>
    </source>
</evidence>
<dbReference type="GO" id="GO:0042973">
    <property type="term" value="F:glucan endo-1,3-beta-D-glucosidase activity"/>
    <property type="evidence" value="ECO:0007669"/>
    <property type="project" value="UniProtKB-EC"/>
</dbReference>
<keyword evidence="17" id="KW-1185">Reference proteome</keyword>
<dbReference type="FunFam" id="3.20.20.80:FF:000005">
    <property type="entry name" value="Glucan endo-1,3-beta-glucosidase 14"/>
    <property type="match status" value="1"/>
</dbReference>
<dbReference type="InterPro" id="IPR000490">
    <property type="entry name" value="Glyco_hydro_17"/>
</dbReference>
<dbReference type="GO" id="GO:0005886">
    <property type="term" value="C:plasma membrane"/>
    <property type="evidence" value="ECO:0000318"/>
    <property type="project" value="GO_Central"/>
</dbReference>
<feature type="region of interest" description="Disordered" evidence="13">
    <location>
        <begin position="344"/>
        <end position="370"/>
    </location>
</feature>